<reference evidence="1 2" key="1">
    <citation type="submission" date="2019-06" db="EMBL/GenBank/DDBJ databases">
        <authorList>
            <person name="Meng X."/>
        </authorList>
    </citation>
    <scope>NUCLEOTIDE SEQUENCE [LARGE SCALE GENOMIC DNA]</scope>
    <source>
        <strain evidence="1 2">M625</strain>
    </source>
</reference>
<keyword evidence="2" id="KW-1185">Reference proteome</keyword>
<dbReference type="OrthoDB" id="1191115at2"/>
<dbReference type="EMBL" id="VFWZ01000001">
    <property type="protein sequence ID" value="TPN89203.1"/>
    <property type="molecule type" value="Genomic_DNA"/>
</dbReference>
<dbReference type="AlphaFoldDB" id="A0A504JNB0"/>
<evidence type="ECO:0000313" key="2">
    <source>
        <dbReference type="Proteomes" id="UP000315540"/>
    </source>
</evidence>
<dbReference type="Proteomes" id="UP000315540">
    <property type="component" value="Unassembled WGS sequence"/>
</dbReference>
<evidence type="ECO:0000313" key="1">
    <source>
        <dbReference type="EMBL" id="TPN89203.1"/>
    </source>
</evidence>
<name>A0A504JNB0_9FLAO</name>
<comment type="caution">
    <text evidence="1">The sequence shown here is derived from an EMBL/GenBank/DDBJ whole genome shotgun (WGS) entry which is preliminary data.</text>
</comment>
<sequence length="196" mass="22304">MKPEEFKNIWTLDENNLNSISQEKLNGLGLSESSIEFLVKSGLPDSAAPFLSFSKDSNDVYDSVQRLTTIYGFLEPEFEKYIVIGSCNDGDPIVINTGNSDRIECLDHEDYFSSQPFNSDLSATAKCLIAYRDFVKRVQTENGEDAFLNSDFTDEQFEKLKLDLKNADSEVMESDGFWLQQLEMDSELREDANKEK</sequence>
<protein>
    <recommendedName>
        <fullName evidence="3">SMI1/KNR4 family protein</fullName>
    </recommendedName>
</protein>
<dbReference type="RefSeq" id="WP_140589582.1">
    <property type="nucleotide sequence ID" value="NZ_VFWZ01000001.1"/>
</dbReference>
<dbReference type="InterPro" id="IPR025851">
    <property type="entry name" value="SUKH-4"/>
</dbReference>
<dbReference type="Pfam" id="PF14435">
    <property type="entry name" value="SUKH-4"/>
    <property type="match status" value="1"/>
</dbReference>
<proteinExistence type="predicted"/>
<accession>A0A504JNB0</accession>
<evidence type="ECO:0008006" key="3">
    <source>
        <dbReference type="Google" id="ProtNLM"/>
    </source>
</evidence>
<organism evidence="1 2">
    <name type="scientific">Aquimarina algicola</name>
    <dbReference type="NCBI Taxonomy" id="2589995"/>
    <lineage>
        <taxon>Bacteria</taxon>
        <taxon>Pseudomonadati</taxon>
        <taxon>Bacteroidota</taxon>
        <taxon>Flavobacteriia</taxon>
        <taxon>Flavobacteriales</taxon>
        <taxon>Flavobacteriaceae</taxon>
        <taxon>Aquimarina</taxon>
    </lineage>
</organism>
<gene>
    <name evidence="1" type="ORF">FHK87_02965</name>
</gene>